<dbReference type="Proteomes" id="UP000596329">
    <property type="component" value="Chromosome"/>
</dbReference>
<keyword evidence="5 8" id="KW-0732">Signal</keyword>
<proteinExistence type="inferred from homology"/>
<keyword evidence="4" id="KW-0812">Transmembrane</keyword>
<dbReference type="RefSeq" id="WP_071957852.1">
    <property type="nucleotide sequence ID" value="NZ_CP059075.1"/>
</dbReference>
<evidence type="ECO:0000256" key="1">
    <source>
        <dbReference type="ARBA" id="ARBA00004571"/>
    </source>
</evidence>
<comment type="subcellular location">
    <subcellularLocation>
        <location evidence="1">Cell outer membrane</location>
        <topology evidence="1">Multi-pass membrane protein</topology>
    </subcellularLocation>
</comment>
<evidence type="ECO:0000256" key="8">
    <source>
        <dbReference type="SAM" id="SignalP"/>
    </source>
</evidence>
<comment type="similarity">
    <text evidence="2">Belongs to the OmpP1/FadL family.</text>
</comment>
<dbReference type="Pfam" id="PF03349">
    <property type="entry name" value="Toluene_X"/>
    <property type="match status" value="1"/>
</dbReference>
<accession>A0A7U2NEA3</accession>
<organism evidence="9 10">
    <name type="scientific">Flavobacterium psychrophilum</name>
    <dbReference type="NCBI Taxonomy" id="96345"/>
    <lineage>
        <taxon>Bacteria</taxon>
        <taxon>Pseudomonadati</taxon>
        <taxon>Bacteroidota</taxon>
        <taxon>Flavobacteriia</taxon>
        <taxon>Flavobacteriales</taxon>
        <taxon>Flavobacteriaceae</taxon>
        <taxon>Flavobacterium</taxon>
    </lineage>
</organism>
<feature type="chain" id="PRO_5031154139" evidence="8">
    <location>
        <begin position="20"/>
        <end position="510"/>
    </location>
</feature>
<keyword evidence="7" id="KW-0998">Cell outer membrane</keyword>
<dbReference type="PANTHER" id="PTHR35093:SF8">
    <property type="entry name" value="OUTER MEMBRANE PROTEIN NMB0088-RELATED"/>
    <property type="match status" value="1"/>
</dbReference>
<name>A0A7U2NEA3_FLAPS</name>
<keyword evidence="6" id="KW-0472">Membrane</keyword>
<evidence type="ECO:0000313" key="10">
    <source>
        <dbReference type="Proteomes" id="UP000596329"/>
    </source>
</evidence>
<evidence type="ECO:0000256" key="6">
    <source>
        <dbReference type="ARBA" id="ARBA00023136"/>
    </source>
</evidence>
<keyword evidence="3" id="KW-1134">Transmembrane beta strand</keyword>
<dbReference type="AlphaFoldDB" id="A0A7U2NEA3"/>
<dbReference type="PANTHER" id="PTHR35093">
    <property type="entry name" value="OUTER MEMBRANE PROTEIN NMB0088-RELATED"/>
    <property type="match status" value="1"/>
</dbReference>
<dbReference type="GO" id="GO:0015483">
    <property type="term" value="F:long-chain fatty acid transporting porin activity"/>
    <property type="evidence" value="ECO:0007669"/>
    <property type="project" value="TreeGrafter"/>
</dbReference>
<evidence type="ECO:0000256" key="7">
    <source>
        <dbReference type="ARBA" id="ARBA00023237"/>
    </source>
</evidence>
<protein>
    <submittedName>
        <fullName evidence="9">Outer membrane protein transport protein</fullName>
    </submittedName>
</protein>
<dbReference type="SUPFAM" id="SSF56935">
    <property type="entry name" value="Porins"/>
    <property type="match status" value="1"/>
</dbReference>
<evidence type="ECO:0000256" key="5">
    <source>
        <dbReference type="ARBA" id="ARBA00022729"/>
    </source>
</evidence>
<feature type="signal peptide" evidence="8">
    <location>
        <begin position="1"/>
        <end position="19"/>
    </location>
</feature>
<evidence type="ECO:0000256" key="3">
    <source>
        <dbReference type="ARBA" id="ARBA00022452"/>
    </source>
</evidence>
<reference evidence="9 10" key="1">
    <citation type="submission" date="2020-07" db="EMBL/GenBank/DDBJ databases">
        <title>Genomic characterization of Flavobacterium psychrophilum strains.</title>
        <authorList>
            <person name="Castillo D."/>
            <person name="Jorgensen J."/>
            <person name="Middelboe M."/>
        </authorList>
    </citation>
    <scope>NUCLEOTIDE SEQUENCE [LARGE SCALE GENOMIC DNA]</scope>
    <source>
        <strain evidence="9 10">FPS-R7</strain>
    </source>
</reference>
<evidence type="ECO:0000313" key="9">
    <source>
        <dbReference type="EMBL" id="QRE03428.1"/>
    </source>
</evidence>
<evidence type="ECO:0000256" key="4">
    <source>
        <dbReference type="ARBA" id="ARBA00022692"/>
    </source>
</evidence>
<dbReference type="GO" id="GO:0009279">
    <property type="term" value="C:cell outer membrane"/>
    <property type="evidence" value="ECO:0007669"/>
    <property type="project" value="UniProtKB-SubCell"/>
</dbReference>
<gene>
    <name evidence="9" type="ORF">H0H26_11120</name>
</gene>
<sequence>MKKYISLFAITLCFSGIQAQDVADAYRYSQDNPNGTARFRAMGGAFGALGGDLSAITVNPAGSVVFANNQISVTASNFNTKNNSNYFGTNTSKNKNSLNLNQFGGVFVFENDTENSPWKKIAIGINYENVSSFENSLFSAGANNNSIDNYFLSYAKGLKLSIVDGHDYVYGDLTFREQQAYLGYNAFIINQSATYNDNTNRSYVSLVPSGGNYYQTNTTQTSGYNGKLTFNAATQYKNILMIGINLNTHFTDYRRSNLFTENNNNNTSPVNYLVKNINFNNDLYTYGSGFSFQIGAIVKPIKEIRLGLAYQSPTWYKLNDELIQSISANSSTINNSLNTDIIDPKTTMVYAPYGLQTPGKLTGSFAYIFGKKGLFSIDYSVKNYSKAQFTPKNEFMKSANNPDNDTDNDISNLLQKSGELRLGAEYKIKQWSLRGGYHFEQSPYKNKKIVGDSNGYSGGIGYNFGGTKLDLAYSLSKRTSNQSFFAQGLTDAAQINTTKNNVTLTLAFEL</sequence>
<evidence type="ECO:0000256" key="2">
    <source>
        <dbReference type="ARBA" id="ARBA00008163"/>
    </source>
</evidence>
<dbReference type="InterPro" id="IPR005017">
    <property type="entry name" value="OMPP1/FadL/TodX"/>
</dbReference>
<dbReference type="Gene3D" id="2.40.160.60">
    <property type="entry name" value="Outer membrane protein transport protein (OMPP1/FadL/TodX)"/>
    <property type="match status" value="1"/>
</dbReference>
<dbReference type="EMBL" id="CP059075">
    <property type="protein sequence ID" value="QRE03428.1"/>
    <property type="molecule type" value="Genomic_DNA"/>
</dbReference>